<dbReference type="InterPro" id="IPR012951">
    <property type="entry name" value="BBE"/>
</dbReference>
<evidence type="ECO:0000313" key="3">
    <source>
        <dbReference type="Proteomes" id="UP000199111"/>
    </source>
</evidence>
<gene>
    <name evidence="2" type="ORF">SAMN05216275_102245</name>
</gene>
<dbReference type="GeneID" id="96296585"/>
<dbReference type="GO" id="GO:0016491">
    <property type="term" value="F:oxidoreductase activity"/>
    <property type="evidence" value="ECO:0007669"/>
    <property type="project" value="InterPro"/>
</dbReference>
<organism evidence="2 3">
    <name type="scientific">Streptosporangium canum</name>
    <dbReference type="NCBI Taxonomy" id="324952"/>
    <lineage>
        <taxon>Bacteria</taxon>
        <taxon>Bacillati</taxon>
        <taxon>Actinomycetota</taxon>
        <taxon>Actinomycetes</taxon>
        <taxon>Streptosporangiales</taxon>
        <taxon>Streptosporangiaceae</taxon>
        <taxon>Streptosporangium</taxon>
    </lineage>
</organism>
<dbReference type="RefSeq" id="WP_177244938.1">
    <property type="nucleotide sequence ID" value="NZ_FOQY01000002.1"/>
</dbReference>
<dbReference type="AlphaFoldDB" id="A0A1I3GWC6"/>
<protein>
    <submittedName>
        <fullName evidence="2">Berberine and berberine like</fullName>
    </submittedName>
</protein>
<feature type="domain" description="Berberine/berberine-like" evidence="1">
    <location>
        <begin position="163"/>
        <end position="195"/>
    </location>
</feature>
<evidence type="ECO:0000313" key="2">
    <source>
        <dbReference type="EMBL" id="SFI27679.1"/>
    </source>
</evidence>
<dbReference type="EMBL" id="FOQY01000002">
    <property type="protein sequence ID" value="SFI27679.1"/>
    <property type="molecule type" value="Genomic_DNA"/>
</dbReference>
<sequence length="199" mass="21810">MRGRFVTHVRIAFSGAGGGEKLVEPLRALGPRLVDTVRDMPYADVGTIHHEPTGAPYEACDRNVLLRELEPGAVATLISLAGPAARPPFITELRHFGGAYGRPPEVPNCVGGRDAAFSLFTGTAPARQDREQRDRLLDEIRPWSTGGTNLNFLGVEDTDPAIVRTAYRPDDFARLTTLKAIYDPDNMFRVNFNIPPRTG</sequence>
<dbReference type="Gene3D" id="3.40.462.20">
    <property type="match status" value="1"/>
</dbReference>
<keyword evidence="3" id="KW-1185">Reference proteome</keyword>
<name>A0A1I3GWC6_9ACTN</name>
<proteinExistence type="predicted"/>
<dbReference type="Gene3D" id="3.30.465.10">
    <property type="match status" value="1"/>
</dbReference>
<reference evidence="3" key="1">
    <citation type="submission" date="2016-10" db="EMBL/GenBank/DDBJ databases">
        <authorList>
            <person name="Varghese N."/>
            <person name="Submissions S."/>
        </authorList>
    </citation>
    <scope>NUCLEOTIDE SEQUENCE [LARGE SCALE GENOMIC DNA]</scope>
    <source>
        <strain evidence="3">CGMCC 4.2126</strain>
    </source>
</reference>
<dbReference type="GO" id="GO:0050660">
    <property type="term" value="F:flavin adenine dinucleotide binding"/>
    <property type="evidence" value="ECO:0007669"/>
    <property type="project" value="InterPro"/>
</dbReference>
<dbReference type="Proteomes" id="UP000199111">
    <property type="component" value="Unassembled WGS sequence"/>
</dbReference>
<dbReference type="InterPro" id="IPR016169">
    <property type="entry name" value="FAD-bd_PCMH_sub2"/>
</dbReference>
<accession>A0A1I3GWC6</accession>
<dbReference type="Pfam" id="PF08031">
    <property type="entry name" value="BBE"/>
    <property type="match status" value="1"/>
</dbReference>
<evidence type="ECO:0000259" key="1">
    <source>
        <dbReference type="Pfam" id="PF08031"/>
    </source>
</evidence>